<name>A0A8S2JWT3_9BILA</name>
<feature type="non-terminal residue" evidence="6">
    <location>
        <position position="1"/>
    </location>
</feature>
<evidence type="ECO:0000256" key="4">
    <source>
        <dbReference type="RuleBase" id="RU362118"/>
    </source>
</evidence>
<feature type="compositionally biased region" description="Polar residues" evidence="5">
    <location>
        <begin position="1"/>
        <end position="16"/>
    </location>
</feature>
<evidence type="ECO:0008006" key="8">
    <source>
        <dbReference type="Google" id="ProtNLM"/>
    </source>
</evidence>
<organism evidence="6 7">
    <name type="scientific">Rotaria magnacalcarata</name>
    <dbReference type="NCBI Taxonomy" id="392030"/>
    <lineage>
        <taxon>Eukaryota</taxon>
        <taxon>Metazoa</taxon>
        <taxon>Spiralia</taxon>
        <taxon>Gnathifera</taxon>
        <taxon>Rotifera</taxon>
        <taxon>Eurotatoria</taxon>
        <taxon>Bdelloidea</taxon>
        <taxon>Philodinida</taxon>
        <taxon>Philodinidae</taxon>
        <taxon>Rotaria</taxon>
    </lineage>
</organism>
<dbReference type="GO" id="GO:0005737">
    <property type="term" value="C:cytoplasm"/>
    <property type="evidence" value="ECO:0007669"/>
    <property type="project" value="TreeGrafter"/>
</dbReference>
<proteinExistence type="inferred from homology"/>
<feature type="region of interest" description="Disordered" evidence="5">
    <location>
        <begin position="1"/>
        <end position="30"/>
    </location>
</feature>
<dbReference type="GO" id="GO:0030170">
    <property type="term" value="F:pyridoxal phosphate binding"/>
    <property type="evidence" value="ECO:0007669"/>
    <property type="project" value="InterPro"/>
</dbReference>
<keyword evidence="2 3" id="KW-0663">Pyridoxal phosphate</keyword>
<evidence type="ECO:0000256" key="2">
    <source>
        <dbReference type="ARBA" id="ARBA00022898"/>
    </source>
</evidence>
<dbReference type="PIRSF" id="PIRSF001434">
    <property type="entry name" value="CGS"/>
    <property type="match status" value="1"/>
</dbReference>
<reference evidence="6" key="1">
    <citation type="submission" date="2021-02" db="EMBL/GenBank/DDBJ databases">
        <authorList>
            <person name="Nowell W R."/>
        </authorList>
    </citation>
    <scope>NUCLEOTIDE SEQUENCE</scope>
</reference>
<dbReference type="PANTHER" id="PTHR11808:SF35">
    <property type="entry name" value="CYSTATHIONINE GAMMA-SYNTHASE (AFU_ORTHOLOGUE AFUA_7G01590)"/>
    <property type="match status" value="1"/>
</dbReference>
<evidence type="ECO:0000256" key="5">
    <source>
        <dbReference type="SAM" id="MobiDB-lite"/>
    </source>
</evidence>
<dbReference type="Pfam" id="PF01053">
    <property type="entry name" value="Cys_Met_Meta_PP"/>
    <property type="match status" value="1"/>
</dbReference>
<evidence type="ECO:0000256" key="3">
    <source>
        <dbReference type="PIRSR" id="PIRSR001434-2"/>
    </source>
</evidence>
<protein>
    <recommendedName>
        <fullName evidence="8">Cystathionine gamma-synthase</fullName>
    </recommendedName>
</protein>
<dbReference type="PANTHER" id="PTHR11808">
    <property type="entry name" value="TRANS-SULFURATION ENZYME FAMILY MEMBER"/>
    <property type="match status" value="1"/>
</dbReference>
<dbReference type="AlphaFoldDB" id="A0A8S2JWT3"/>
<evidence type="ECO:0000313" key="6">
    <source>
        <dbReference type="EMBL" id="CAF3826218.1"/>
    </source>
</evidence>
<evidence type="ECO:0000313" key="7">
    <source>
        <dbReference type="Proteomes" id="UP000681720"/>
    </source>
</evidence>
<sequence length="426" mass="46863">LLAHLMSNTDGSMNARSNCSASKSSSTPHNLPFPIHGSTIECHGDDGIETTGDIAAPLHVSTTFVSGALESCGQVYSRLNTVTRTRVEALLGAVEGGQAITYSSGLSAVTALIHCIKPRRMYVDAGYHGVRAAFKLWSERGSLGNEKFEIFTLEQCKQLFEQRESQPRTERTVWHPVDTKEERALDLIWVESPNNPYANVADIEWFSELASRTGACLAVDSTLSSPLGQRPLEHGAHVVMHASTKYLAGHSDLLGGVLIVHHSLSDVLACKLLAERTIDGAVMGNLETWLLLRSIRTLSLRVRRQCQTASIVVQWLEKQRIDGRKVKKVHHPSLESHPNYSTAARYLLLPPATFSFELESESQAKSFAQSLLLCTRATSLGGVETLIDWRHMHDTSVSSALLRVSIGLEESEDIIQDFEQALNKAE</sequence>
<evidence type="ECO:0000256" key="1">
    <source>
        <dbReference type="ARBA" id="ARBA00001933"/>
    </source>
</evidence>
<dbReference type="Gene3D" id="3.40.640.10">
    <property type="entry name" value="Type I PLP-dependent aspartate aminotransferase-like (Major domain)"/>
    <property type="match status" value="1"/>
</dbReference>
<comment type="similarity">
    <text evidence="4">Belongs to the trans-sulfuration enzymes family.</text>
</comment>
<dbReference type="InterPro" id="IPR015424">
    <property type="entry name" value="PyrdxlP-dep_Trfase"/>
</dbReference>
<dbReference type="SUPFAM" id="SSF53383">
    <property type="entry name" value="PLP-dependent transferases"/>
    <property type="match status" value="1"/>
</dbReference>
<dbReference type="GO" id="GO:0019346">
    <property type="term" value="P:transsulfuration"/>
    <property type="evidence" value="ECO:0007669"/>
    <property type="project" value="InterPro"/>
</dbReference>
<dbReference type="Proteomes" id="UP000681720">
    <property type="component" value="Unassembled WGS sequence"/>
</dbReference>
<dbReference type="EMBL" id="CAJOBJ010000494">
    <property type="protein sequence ID" value="CAF3826218.1"/>
    <property type="molecule type" value="Genomic_DNA"/>
</dbReference>
<dbReference type="InterPro" id="IPR015422">
    <property type="entry name" value="PyrdxlP-dep_Trfase_small"/>
</dbReference>
<dbReference type="InterPro" id="IPR000277">
    <property type="entry name" value="Cys/Met-Metab_PyrdxlP-dep_enz"/>
</dbReference>
<comment type="caution">
    <text evidence="6">The sequence shown here is derived from an EMBL/GenBank/DDBJ whole genome shotgun (WGS) entry which is preliminary data.</text>
</comment>
<dbReference type="InterPro" id="IPR015421">
    <property type="entry name" value="PyrdxlP-dep_Trfase_major"/>
</dbReference>
<accession>A0A8S2JWT3</accession>
<dbReference type="GO" id="GO:0016846">
    <property type="term" value="F:carbon-sulfur lyase activity"/>
    <property type="evidence" value="ECO:0007669"/>
    <property type="project" value="TreeGrafter"/>
</dbReference>
<comment type="cofactor">
    <cofactor evidence="1 4">
        <name>pyridoxal 5'-phosphate</name>
        <dbReference type="ChEBI" id="CHEBI:597326"/>
    </cofactor>
</comment>
<gene>
    <name evidence="6" type="ORF">GIL414_LOCUS2520</name>
</gene>
<feature type="modified residue" description="N6-(pyridoxal phosphate)lysine" evidence="3">
    <location>
        <position position="245"/>
    </location>
</feature>
<dbReference type="Gene3D" id="3.90.1150.10">
    <property type="entry name" value="Aspartate Aminotransferase, domain 1"/>
    <property type="match status" value="1"/>
</dbReference>
<feature type="compositionally biased region" description="Low complexity" evidence="5">
    <location>
        <begin position="17"/>
        <end position="26"/>
    </location>
</feature>